<gene>
    <name evidence="6" type="ORF">PBRASI_LOCUS6949</name>
</gene>
<dbReference type="Pfam" id="PF12937">
    <property type="entry name" value="F-box-like"/>
    <property type="match status" value="1"/>
</dbReference>
<dbReference type="SMART" id="SM00256">
    <property type="entry name" value="FBOX"/>
    <property type="match status" value="1"/>
</dbReference>
<dbReference type="PROSITE" id="PS50082">
    <property type="entry name" value="WD_REPEATS_2"/>
    <property type="match status" value="1"/>
</dbReference>
<evidence type="ECO:0000256" key="1">
    <source>
        <dbReference type="ARBA" id="ARBA00022574"/>
    </source>
</evidence>
<dbReference type="InterPro" id="IPR019775">
    <property type="entry name" value="WD40_repeat_CS"/>
</dbReference>
<dbReference type="InterPro" id="IPR051075">
    <property type="entry name" value="SCF_subunit_WD-repeat"/>
</dbReference>
<name>A0A9N9C4J3_9GLOM</name>
<evidence type="ECO:0000256" key="3">
    <source>
        <dbReference type="ARBA" id="ARBA00022786"/>
    </source>
</evidence>
<evidence type="ECO:0000256" key="2">
    <source>
        <dbReference type="ARBA" id="ARBA00022737"/>
    </source>
</evidence>
<dbReference type="PROSITE" id="PS00678">
    <property type="entry name" value="WD_REPEATS_1"/>
    <property type="match status" value="1"/>
</dbReference>
<evidence type="ECO:0000259" key="5">
    <source>
        <dbReference type="PROSITE" id="PS50181"/>
    </source>
</evidence>
<reference evidence="6" key="1">
    <citation type="submission" date="2021-06" db="EMBL/GenBank/DDBJ databases">
        <authorList>
            <person name="Kallberg Y."/>
            <person name="Tangrot J."/>
            <person name="Rosling A."/>
        </authorList>
    </citation>
    <scope>NUCLEOTIDE SEQUENCE</scope>
    <source>
        <strain evidence="6">BR232B</strain>
    </source>
</reference>
<dbReference type="Pfam" id="PF25499">
    <property type="entry name" value="Beta-prop_pof12"/>
    <property type="match status" value="1"/>
</dbReference>
<dbReference type="InterPro" id="IPR001680">
    <property type="entry name" value="WD40_rpt"/>
</dbReference>
<organism evidence="6 7">
    <name type="scientific">Paraglomus brasilianum</name>
    <dbReference type="NCBI Taxonomy" id="144538"/>
    <lineage>
        <taxon>Eukaryota</taxon>
        <taxon>Fungi</taxon>
        <taxon>Fungi incertae sedis</taxon>
        <taxon>Mucoromycota</taxon>
        <taxon>Glomeromycotina</taxon>
        <taxon>Glomeromycetes</taxon>
        <taxon>Paraglomerales</taxon>
        <taxon>Paraglomeraceae</taxon>
        <taxon>Paraglomus</taxon>
    </lineage>
</organism>
<sequence>MSCENSHSAKRIKQSFIVTGKTEAEIKADFVNLFSDELILHVFQYLDAKDLSACARVSSHWHRLVNDPQSASRVSLLHRPVPAHYRHPQRLRLSSSASHSEDWKDIYRVNHNWQTGNCRVIEFQPVPSVDRVPVSHIRLRHAPPSNPLVQFTKHVILTASYTVGSDPEIILWRAGEKDSKIGLLKSGIHKGVINDIYITCLKLDSVDEVEDEFGWQKRIVAGYSNGGFSIFEFDTILKDPTHNWRYREVVNMPVRLCGEIPVIACALHYPILVTCTAQFVLSVYEIVNAGEKVEYRLLHQLISFICKPPLDISLEEKDDEERGKSGEWRIIVAYATGVYGGGWTVGIQEILFNSTSIISTTHCSPQISSSVFSFAPITTISYKSSHLITAHSDNTIQLFHVTNPNSILQCTHTQTLYGHTGSVQAVAIDEYGKLISGAMDQSIKIWDLGIRGKAEEDMDERREWEEKEIKEKGATGEAVCVVTLNDAMDMDVESKGVNWLGFDEGRIVSVNGGWQDGSMVRVGNGENAPAGWTSNGQFGVGVVKVWSFCDE</sequence>
<dbReference type="PANTHER" id="PTHR19872">
    <property type="entry name" value="UBIQUITIN LIGASE SPECIFICITY FACTOR/HREP PROTEIN"/>
    <property type="match status" value="1"/>
</dbReference>
<dbReference type="InterPro" id="IPR036047">
    <property type="entry name" value="F-box-like_dom_sf"/>
</dbReference>
<evidence type="ECO:0000313" key="7">
    <source>
        <dbReference type="Proteomes" id="UP000789739"/>
    </source>
</evidence>
<dbReference type="PROSITE" id="PS50294">
    <property type="entry name" value="WD_REPEATS_REGION"/>
    <property type="match status" value="1"/>
</dbReference>
<dbReference type="InterPro" id="IPR036322">
    <property type="entry name" value="WD40_repeat_dom_sf"/>
</dbReference>
<proteinExistence type="predicted"/>
<dbReference type="PANTHER" id="PTHR19872:SF9">
    <property type="entry name" value="UBIQUITIN-BINDING SDF UBIQUITIN LIGASE COMPLEX SUBUNIT"/>
    <property type="match status" value="1"/>
</dbReference>
<dbReference type="SMART" id="SM00320">
    <property type="entry name" value="WD40"/>
    <property type="match status" value="2"/>
</dbReference>
<accession>A0A9N9C4J3</accession>
<dbReference type="SUPFAM" id="SSF50978">
    <property type="entry name" value="WD40 repeat-like"/>
    <property type="match status" value="1"/>
</dbReference>
<comment type="caution">
    <text evidence="6">The sequence shown here is derived from an EMBL/GenBank/DDBJ whole genome shotgun (WGS) entry which is preliminary data.</text>
</comment>
<dbReference type="Gene3D" id="2.130.10.10">
    <property type="entry name" value="YVTN repeat-like/Quinoprotein amine dehydrogenase"/>
    <property type="match status" value="1"/>
</dbReference>
<dbReference type="CDD" id="cd09917">
    <property type="entry name" value="F-box_SF"/>
    <property type="match status" value="1"/>
</dbReference>
<dbReference type="AlphaFoldDB" id="A0A9N9C4J3"/>
<dbReference type="PROSITE" id="PS50181">
    <property type="entry name" value="FBOX"/>
    <property type="match status" value="1"/>
</dbReference>
<feature type="domain" description="F-box" evidence="5">
    <location>
        <begin position="28"/>
        <end position="74"/>
    </location>
</feature>
<feature type="repeat" description="WD" evidence="4">
    <location>
        <begin position="416"/>
        <end position="448"/>
    </location>
</feature>
<keyword evidence="3" id="KW-0833">Ubl conjugation pathway</keyword>
<dbReference type="InterPro" id="IPR001810">
    <property type="entry name" value="F-box_dom"/>
</dbReference>
<evidence type="ECO:0000313" key="6">
    <source>
        <dbReference type="EMBL" id="CAG8587580.1"/>
    </source>
</evidence>
<dbReference type="OrthoDB" id="3219396at2759"/>
<dbReference type="SUPFAM" id="SSF81383">
    <property type="entry name" value="F-box domain"/>
    <property type="match status" value="1"/>
</dbReference>
<dbReference type="Proteomes" id="UP000789739">
    <property type="component" value="Unassembled WGS sequence"/>
</dbReference>
<evidence type="ECO:0000256" key="4">
    <source>
        <dbReference type="PROSITE-ProRule" id="PRU00221"/>
    </source>
</evidence>
<dbReference type="EMBL" id="CAJVPI010000995">
    <property type="protein sequence ID" value="CAG8587580.1"/>
    <property type="molecule type" value="Genomic_DNA"/>
</dbReference>
<dbReference type="InterPro" id="IPR015943">
    <property type="entry name" value="WD40/YVTN_repeat-like_dom_sf"/>
</dbReference>
<keyword evidence="1 4" id="KW-0853">WD repeat</keyword>
<dbReference type="Gene3D" id="1.20.1280.50">
    <property type="match status" value="1"/>
</dbReference>
<keyword evidence="2" id="KW-0677">Repeat</keyword>
<protein>
    <submittedName>
        <fullName evidence="6">3635_t:CDS:1</fullName>
    </submittedName>
</protein>
<keyword evidence="7" id="KW-1185">Reference proteome</keyword>